<proteinExistence type="predicted"/>
<dbReference type="Gene3D" id="3.40.50.1240">
    <property type="entry name" value="Phosphoglycerate mutase-like"/>
    <property type="match status" value="1"/>
</dbReference>
<dbReference type="PANTHER" id="PTHR16469">
    <property type="entry name" value="UBIQUITIN-ASSOCIATED AND SH3 DOMAIN-CONTAINING BA-RELATED"/>
    <property type="match status" value="1"/>
</dbReference>
<dbReference type="InterPro" id="IPR051710">
    <property type="entry name" value="Phosphatase_SH3-domain"/>
</dbReference>
<dbReference type="CDD" id="cd07067">
    <property type="entry name" value="HP_PGM_like"/>
    <property type="match status" value="1"/>
</dbReference>
<dbReference type="Pfam" id="PF00300">
    <property type="entry name" value="His_Phos_1"/>
    <property type="match status" value="1"/>
</dbReference>
<dbReference type="InterPro" id="IPR013078">
    <property type="entry name" value="His_Pase_superF_clade-1"/>
</dbReference>
<dbReference type="InterPro" id="IPR019734">
    <property type="entry name" value="TPR_rpt"/>
</dbReference>
<reference evidence="2 3" key="1">
    <citation type="submission" date="2016-02" db="EMBL/GenBank/DDBJ databases">
        <title>Genome analysis of coral dinoflagellate symbionts highlights evolutionary adaptations to a symbiotic lifestyle.</title>
        <authorList>
            <person name="Aranda M."/>
            <person name="Li Y."/>
            <person name="Liew Y.J."/>
            <person name="Baumgarten S."/>
            <person name="Simakov O."/>
            <person name="Wilson M."/>
            <person name="Piel J."/>
            <person name="Ashoor H."/>
            <person name="Bougouffa S."/>
            <person name="Bajic V.B."/>
            <person name="Ryu T."/>
            <person name="Ravasi T."/>
            <person name="Bayer T."/>
            <person name="Micklem G."/>
            <person name="Kim H."/>
            <person name="Bhak J."/>
            <person name="Lajeunesse T.C."/>
            <person name="Voolstra C.R."/>
        </authorList>
    </citation>
    <scope>NUCLEOTIDE SEQUENCE [LARGE SCALE GENOMIC DNA]</scope>
    <source>
        <strain evidence="2 3">CCMP2467</strain>
    </source>
</reference>
<gene>
    <name evidence="2" type="primary">TANC1</name>
    <name evidence="2" type="ORF">AK812_SmicGene18764</name>
</gene>
<dbReference type="OrthoDB" id="414418at2759"/>
<sequence length="570" mass="63343">MCLSWSTWCFAGLQPKSFSRASCIVLLRHGEREDYMAEKAGKGADWIATATRPWDPPLAANGRLQAAAAAARLRQVLQGAGIPLPTQIFTSPLVRCVETADFVAKEFGVSSLQVENGLAESIYEAWMRQWAVPGANSKWGGPPGCAIPQERQGMDPRRLRGPEVPHPELRPEALSGTETLLSTAADLQKAGWSRVDGKSQSIVPLHDKGYCWDNFEIHEEVVERLLSVARRRALEHVGETVVLVSHGGPTTYALRALSRQKPKGEGGMTALSILRALPDDIESGRPWEVLLSNDASHGQAFAHGEETKICVSQSAMSDASSLFDRPKWELTPVQQITVAAHARELGNEQLRAGKHEEAFQLYKKALFLVEFDEDFQENDEDEDPRPLPPLQEVYAERERCLGNIAASALLLASASSEEERKREEGFAGKAKRYSDRALRLNAGSAKLWFRKGRAEMMMTDFTAALKSLTEAVRLAPADPEVRKYWEEAKSACKLAEGSHRAAVKAMGSSALWQDAQVDRRSEAKPQKGYESEQERAAQIEYNKRQLLFHIERNKKKPDDDEDDCDQNTEL</sequence>
<dbReference type="SUPFAM" id="SSF48452">
    <property type="entry name" value="TPR-like"/>
    <property type="match status" value="1"/>
</dbReference>
<feature type="region of interest" description="Disordered" evidence="1">
    <location>
        <begin position="516"/>
        <end position="535"/>
    </location>
</feature>
<feature type="region of interest" description="Disordered" evidence="1">
    <location>
        <begin position="551"/>
        <end position="570"/>
    </location>
</feature>
<organism evidence="2 3">
    <name type="scientific">Symbiodinium microadriaticum</name>
    <name type="common">Dinoflagellate</name>
    <name type="synonym">Zooxanthella microadriatica</name>
    <dbReference type="NCBI Taxonomy" id="2951"/>
    <lineage>
        <taxon>Eukaryota</taxon>
        <taxon>Sar</taxon>
        <taxon>Alveolata</taxon>
        <taxon>Dinophyceae</taxon>
        <taxon>Suessiales</taxon>
        <taxon>Symbiodiniaceae</taxon>
        <taxon>Symbiodinium</taxon>
    </lineage>
</organism>
<name>A0A1Q9DUA6_SYMMI</name>
<comment type="caution">
    <text evidence="2">The sequence shown here is derived from an EMBL/GenBank/DDBJ whole genome shotgun (WGS) entry which is preliminary data.</text>
</comment>
<dbReference type="PANTHER" id="PTHR16469:SF27">
    <property type="entry name" value="UBIQUITIN-ASSOCIATED AND SH3 DOMAIN-CONTAINING BA-RELATED"/>
    <property type="match status" value="1"/>
</dbReference>
<protein>
    <submittedName>
        <fullName evidence="2">Protein TANC1</fullName>
    </submittedName>
</protein>
<dbReference type="Gene3D" id="1.25.40.10">
    <property type="entry name" value="Tetratricopeptide repeat domain"/>
    <property type="match status" value="1"/>
</dbReference>
<accession>A0A1Q9DUA6</accession>
<evidence type="ECO:0000256" key="1">
    <source>
        <dbReference type="SAM" id="MobiDB-lite"/>
    </source>
</evidence>
<keyword evidence="3" id="KW-1185">Reference proteome</keyword>
<dbReference type="Proteomes" id="UP000186817">
    <property type="component" value="Unassembled WGS sequence"/>
</dbReference>
<dbReference type="InterPro" id="IPR029033">
    <property type="entry name" value="His_PPase_superfam"/>
</dbReference>
<dbReference type="SMART" id="SM00855">
    <property type="entry name" value="PGAM"/>
    <property type="match status" value="1"/>
</dbReference>
<evidence type="ECO:0000313" key="2">
    <source>
        <dbReference type="EMBL" id="OLP98749.1"/>
    </source>
</evidence>
<feature type="compositionally biased region" description="Acidic residues" evidence="1">
    <location>
        <begin position="559"/>
        <end position="570"/>
    </location>
</feature>
<evidence type="ECO:0000313" key="3">
    <source>
        <dbReference type="Proteomes" id="UP000186817"/>
    </source>
</evidence>
<dbReference type="AlphaFoldDB" id="A0A1Q9DUA6"/>
<dbReference type="SMART" id="SM00028">
    <property type="entry name" value="TPR"/>
    <property type="match status" value="2"/>
</dbReference>
<dbReference type="PROSITE" id="PS50005">
    <property type="entry name" value="TPR"/>
    <property type="match status" value="1"/>
</dbReference>
<dbReference type="InterPro" id="IPR011990">
    <property type="entry name" value="TPR-like_helical_dom_sf"/>
</dbReference>
<dbReference type="SUPFAM" id="SSF53254">
    <property type="entry name" value="Phosphoglycerate mutase-like"/>
    <property type="match status" value="1"/>
</dbReference>
<dbReference type="EMBL" id="LSRX01000387">
    <property type="protein sequence ID" value="OLP98749.1"/>
    <property type="molecule type" value="Genomic_DNA"/>
</dbReference>